<dbReference type="SUPFAM" id="SSF69189">
    <property type="entry name" value="Penicillin-binding protein associated domain"/>
    <property type="match status" value="1"/>
</dbReference>
<feature type="active site" description="Proton acceptor" evidence="13">
    <location>
        <position position="104"/>
    </location>
</feature>
<dbReference type="InterPro" id="IPR015956">
    <property type="entry name" value="Peniciliin-bd_prot_C_sf"/>
</dbReference>
<evidence type="ECO:0000256" key="1">
    <source>
        <dbReference type="ARBA" id="ARBA00003217"/>
    </source>
</evidence>
<organism evidence="17 18">
    <name type="scientific">Nitrosospira multiformis</name>
    <dbReference type="NCBI Taxonomy" id="1231"/>
    <lineage>
        <taxon>Bacteria</taxon>
        <taxon>Pseudomonadati</taxon>
        <taxon>Pseudomonadota</taxon>
        <taxon>Betaproteobacteria</taxon>
        <taxon>Nitrosomonadales</taxon>
        <taxon>Nitrosomonadaceae</taxon>
        <taxon>Nitrosospira</taxon>
    </lineage>
</organism>
<dbReference type="PANTHER" id="PTHR21581:SF6">
    <property type="entry name" value="TRAFFICKING PROTEIN PARTICLE COMPLEX SUBUNIT 12"/>
    <property type="match status" value="1"/>
</dbReference>
<dbReference type="EC" id="3.4.16.4" evidence="4"/>
<dbReference type="InterPro" id="IPR037167">
    <property type="entry name" value="Peptidase_S11_C_sf"/>
</dbReference>
<evidence type="ECO:0000256" key="8">
    <source>
        <dbReference type="ARBA" id="ARBA00022801"/>
    </source>
</evidence>
<comment type="caution">
    <text evidence="17">The sequence shown here is derived from an EMBL/GenBank/DDBJ whole genome shotgun (WGS) entry which is preliminary data.</text>
</comment>
<evidence type="ECO:0000256" key="6">
    <source>
        <dbReference type="ARBA" id="ARBA00022670"/>
    </source>
</evidence>
<dbReference type="InterPro" id="IPR001967">
    <property type="entry name" value="Peptidase_S11_N"/>
</dbReference>
<evidence type="ECO:0000256" key="11">
    <source>
        <dbReference type="ARBA" id="ARBA00023316"/>
    </source>
</evidence>
<keyword evidence="6" id="KW-0645">Protease</keyword>
<comment type="pathway">
    <text evidence="2">Cell wall biogenesis; peptidoglycan biosynthesis.</text>
</comment>
<feature type="active site" evidence="13">
    <location>
        <position position="161"/>
    </location>
</feature>
<feature type="active site" description="Acyl-ester intermediate" evidence="13">
    <location>
        <position position="101"/>
    </location>
</feature>
<evidence type="ECO:0000313" key="18">
    <source>
        <dbReference type="Proteomes" id="UP000244152"/>
    </source>
</evidence>
<evidence type="ECO:0000256" key="15">
    <source>
        <dbReference type="RuleBase" id="RU004016"/>
    </source>
</evidence>
<evidence type="ECO:0000256" key="12">
    <source>
        <dbReference type="ARBA" id="ARBA00034000"/>
    </source>
</evidence>
<dbReference type="GO" id="GO:0071555">
    <property type="term" value="P:cell wall organization"/>
    <property type="evidence" value="ECO:0007669"/>
    <property type="project" value="UniProtKB-KW"/>
</dbReference>
<feature type="binding site" evidence="14">
    <location>
        <position position="263"/>
    </location>
    <ligand>
        <name>substrate</name>
    </ligand>
</feature>
<evidence type="ECO:0000256" key="9">
    <source>
        <dbReference type="ARBA" id="ARBA00022960"/>
    </source>
</evidence>
<comment type="function">
    <text evidence="1">Removes C-terminal D-alanyl residues from sugar-peptide cell wall precursors.</text>
</comment>
<dbReference type="PRINTS" id="PR00725">
    <property type="entry name" value="DADACBPTASE1"/>
</dbReference>
<protein>
    <recommendedName>
        <fullName evidence="4">serine-type D-Ala-D-Ala carboxypeptidase</fullName>
        <ecNumber evidence="4">3.4.16.4</ecNumber>
    </recommendedName>
</protein>
<evidence type="ECO:0000256" key="10">
    <source>
        <dbReference type="ARBA" id="ARBA00022984"/>
    </source>
</evidence>
<evidence type="ECO:0000256" key="3">
    <source>
        <dbReference type="ARBA" id="ARBA00007164"/>
    </source>
</evidence>
<evidence type="ECO:0000256" key="7">
    <source>
        <dbReference type="ARBA" id="ARBA00022729"/>
    </source>
</evidence>
<evidence type="ECO:0000313" key="17">
    <source>
        <dbReference type="EMBL" id="PTQ80316.1"/>
    </source>
</evidence>
<keyword evidence="10" id="KW-0573">Peptidoglycan synthesis</keyword>
<dbReference type="UniPathway" id="UPA00219"/>
<evidence type="ECO:0000256" key="4">
    <source>
        <dbReference type="ARBA" id="ARBA00012448"/>
    </source>
</evidence>
<evidence type="ECO:0000259" key="16">
    <source>
        <dbReference type="SMART" id="SM00936"/>
    </source>
</evidence>
<feature type="domain" description="Peptidase S11 D-Ala-D-Ala carboxypeptidase A C-terminal" evidence="16">
    <location>
        <begin position="313"/>
        <end position="403"/>
    </location>
</feature>
<dbReference type="PANTHER" id="PTHR21581">
    <property type="entry name" value="D-ALANYL-D-ALANINE CARBOXYPEPTIDASE"/>
    <property type="match status" value="1"/>
</dbReference>
<dbReference type="EMBL" id="QAOK01000017">
    <property type="protein sequence ID" value="PTQ80316.1"/>
    <property type="molecule type" value="Genomic_DNA"/>
</dbReference>
<dbReference type="InterPro" id="IPR012907">
    <property type="entry name" value="Peptidase_S11_C"/>
</dbReference>
<evidence type="ECO:0000256" key="5">
    <source>
        <dbReference type="ARBA" id="ARBA00022645"/>
    </source>
</evidence>
<evidence type="ECO:0000256" key="13">
    <source>
        <dbReference type="PIRSR" id="PIRSR618044-1"/>
    </source>
</evidence>
<dbReference type="AlphaFoldDB" id="A0A2T5I911"/>
<dbReference type="Gene3D" id="3.40.710.10">
    <property type="entry name" value="DD-peptidase/beta-lactamase superfamily"/>
    <property type="match status" value="1"/>
</dbReference>
<dbReference type="Pfam" id="PF00768">
    <property type="entry name" value="Peptidase_S11"/>
    <property type="match status" value="1"/>
</dbReference>
<evidence type="ECO:0000256" key="14">
    <source>
        <dbReference type="PIRSR" id="PIRSR618044-2"/>
    </source>
</evidence>
<keyword evidence="8" id="KW-0378">Hydrolase</keyword>
<dbReference type="GO" id="GO:0006508">
    <property type="term" value="P:proteolysis"/>
    <property type="evidence" value="ECO:0007669"/>
    <property type="project" value="UniProtKB-KW"/>
</dbReference>
<dbReference type="SUPFAM" id="SSF56601">
    <property type="entry name" value="beta-lactamase/transpeptidase-like"/>
    <property type="match status" value="1"/>
</dbReference>
<evidence type="ECO:0000256" key="2">
    <source>
        <dbReference type="ARBA" id="ARBA00004752"/>
    </source>
</evidence>
<dbReference type="Pfam" id="PF07943">
    <property type="entry name" value="PBP5_C"/>
    <property type="match status" value="1"/>
</dbReference>
<name>A0A2T5I911_9PROT</name>
<proteinExistence type="inferred from homology"/>
<dbReference type="Proteomes" id="UP000244152">
    <property type="component" value="Unassembled WGS sequence"/>
</dbReference>
<dbReference type="SMART" id="SM00936">
    <property type="entry name" value="PBP5_C"/>
    <property type="match status" value="1"/>
</dbReference>
<dbReference type="InterPro" id="IPR018044">
    <property type="entry name" value="Peptidase_S11"/>
</dbReference>
<dbReference type="GO" id="GO:0009252">
    <property type="term" value="P:peptidoglycan biosynthetic process"/>
    <property type="evidence" value="ECO:0007669"/>
    <property type="project" value="UniProtKB-UniPathway"/>
</dbReference>
<dbReference type="GO" id="GO:0009002">
    <property type="term" value="F:serine-type D-Ala-D-Ala carboxypeptidase activity"/>
    <property type="evidence" value="ECO:0007669"/>
    <property type="project" value="UniProtKB-EC"/>
</dbReference>
<dbReference type="GO" id="GO:0008360">
    <property type="term" value="P:regulation of cell shape"/>
    <property type="evidence" value="ECO:0007669"/>
    <property type="project" value="UniProtKB-KW"/>
</dbReference>
<dbReference type="Gene3D" id="2.60.410.10">
    <property type="entry name" value="D-Ala-D-Ala carboxypeptidase, C-terminal domain"/>
    <property type="match status" value="1"/>
</dbReference>
<comment type="similarity">
    <text evidence="3 15">Belongs to the peptidase S11 family.</text>
</comment>
<keyword evidence="5" id="KW-0121">Carboxypeptidase</keyword>
<comment type="catalytic activity">
    <reaction evidence="12">
        <text>Preferential cleavage: (Ac)2-L-Lys-D-Ala-|-D-Ala. Also transpeptidation of peptidyl-alanyl moieties that are N-acyl substituents of D-alanine.</text>
        <dbReference type="EC" id="3.4.16.4"/>
    </reaction>
</comment>
<gene>
    <name evidence="17" type="ORF">C8R21_11758</name>
</gene>
<sequence length="419" mass="46879">MSEPRRNPPDFRGEDVNDSEPRRITSSVWLGYNNVFLQIAMRRLLPLSLCLLALPLAAQQPQFHTPPQTLSVAAKSYMLADLQSGQVLVSKNAHERVEPASLTKLMTAYVVFAALYQKRVTLTQAVPVSARAWRAQGSRMFIEPKKPVTVDELIRGMIVQSGNDASIALAEAVSGSEEAFAQAMNKEAVRLGMKNTRFANSTGLPNPDHYSTAYDLALLATAIIRDFPEYYPLYSLKEYTYNKITQANRNRLLWLDPNVDGMKTGHTEAAGYCLITSARREQRRLVAVVMGTASESARAMESQRLLNYGFQFYDTVRLYPGEQEVIAIPLWKGAQDKLRTGFGNDVYFSLPRHQTDKLKARMEYKQPLLAPVTAGQKVGIVKFTLEGKQVVEHPLVALETVSAANIFGRAWDSMRLLFN</sequence>
<keyword evidence="9" id="KW-0133">Cell shape</keyword>
<keyword evidence="7" id="KW-0732">Signal</keyword>
<reference evidence="17 18" key="1">
    <citation type="submission" date="2018-04" db="EMBL/GenBank/DDBJ databases">
        <title>Active sludge and wastewater microbial communities from Klosterneuburg, Austria.</title>
        <authorList>
            <person name="Wagner M."/>
        </authorList>
    </citation>
    <scope>NUCLEOTIDE SEQUENCE [LARGE SCALE GENOMIC DNA]</scope>
    <source>
        <strain evidence="17 18">Nl12</strain>
    </source>
</reference>
<accession>A0A2T5I911</accession>
<dbReference type="InterPro" id="IPR012338">
    <property type="entry name" value="Beta-lactam/transpept-like"/>
</dbReference>
<keyword evidence="11" id="KW-0961">Cell wall biogenesis/degradation</keyword>